<accession>A0A5B7HXS2</accession>
<reference evidence="1 2" key="1">
    <citation type="submission" date="2019-05" db="EMBL/GenBank/DDBJ databases">
        <title>Another draft genome of Portunus trituberculatus and its Hox gene families provides insights of decapod evolution.</title>
        <authorList>
            <person name="Jeong J.-H."/>
            <person name="Song I."/>
            <person name="Kim S."/>
            <person name="Choi T."/>
            <person name="Kim D."/>
            <person name="Ryu S."/>
            <person name="Kim W."/>
        </authorList>
    </citation>
    <scope>NUCLEOTIDE SEQUENCE [LARGE SCALE GENOMIC DNA]</scope>
    <source>
        <tissue evidence="1">Muscle</tissue>
    </source>
</reference>
<sequence length="123" mass="12906">MSSGKSPMGSECITFPASPLAWAGRESWRQRLGGGAAAEGGVTCSMHCHVSSIPLTASHNSTLSLPPSTSPDNIISPPLTSALHFSPSITPSPSSLRSITLLLLHSIFFLLSSNHPHNTSHLH</sequence>
<dbReference type="AlphaFoldDB" id="A0A5B7HXS2"/>
<dbReference type="Proteomes" id="UP000324222">
    <property type="component" value="Unassembled WGS sequence"/>
</dbReference>
<comment type="caution">
    <text evidence="1">The sequence shown here is derived from an EMBL/GenBank/DDBJ whole genome shotgun (WGS) entry which is preliminary data.</text>
</comment>
<keyword evidence="2" id="KW-1185">Reference proteome</keyword>
<evidence type="ECO:0000313" key="2">
    <source>
        <dbReference type="Proteomes" id="UP000324222"/>
    </source>
</evidence>
<proteinExistence type="predicted"/>
<dbReference type="EMBL" id="VSRR010038147">
    <property type="protein sequence ID" value="MPC74057.1"/>
    <property type="molecule type" value="Genomic_DNA"/>
</dbReference>
<gene>
    <name evidence="1" type="ORF">E2C01_068402</name>
</gene>
<protein>
    <submittedName>
        <fullName evidence="1">Uncharacterized protein</fullName>
    </submittedName>
</protein>
<evidence type="ECO:0000313" key="1">
    <source>
        <dbReference type="EMBL" id="MPC74057.1"/>
    </source>
</evidence>
<name>A0A5B7HXS2_PORTR</name>
<organism evidence="1 2">
    <name type="scientific">Portunus trituberculatus</name>
    <name type="common">Swimming crab</name>
    <name type="synonym">Neptunus trituberculatus</name>
    <dbReference type="NCBI Taxonomy" id="210409"/>
    <lineage>
        <taxon>Eukaryota</taxon>
        <taxon>Metazoa</taxon>
        <taxon>Ecdysozoa</taxon>
        <taxon>Arthropoda</taxon>
        <taxon>Crustacea</taxon>
        <taxon>Multicrustacea</taxon>
        <taxon>Malacostraca</taxon>
        <taxon>Eumalacostraca</taxon>
        <taxon>Eucarida</taxon>
        <taxon>Decapoda</taxon>
        <taxon>Pleocyemata</taxon>
        <taxon>Brachyura</taxon>
        <taxon>Eubrachyura</taxon>
        <taxon>Portunoidea</taxon>
        <taxon>Portunidae</taxon>
        <taxon>Portuninae</taxon>
        <taxon>Portunus</taxon>
    </lineage>
</organism>